<evidence type="ECO:0000256" key="1">
    <source>
        <dbReference type="SAM" id="MobiDB-lite"/>
    </source>
</evidence>
<dbReference type="AlphaFoldDB" id="A0A233SB68"/>
<protein>
    <recommendedName>
        <fullName evidence="4">ABC transporter domain-containing protein</fullName>
    </recommendedName>
</protein>
<dbReference type="EMBL" id="MCGQ01000022">
    <property type="protein sequence ID" value="OXY92893.1"/>
    <property type="molecule type" value="Genomic_DNA"/>
</dbReference>
<evidence type="ECO:0000313" key="3">
    <source>
        <dbReference type="Proteomes" id="UP000215483"/>
    </source>
</evidence>
<name>A0A233SB68_STRDA</name>
<sequence>MDVRLRDVRCRAGVRAEIRGVHLEVLAGERVALTGAAAAPARTALLRAVAGLHQVSGGQITVGGRENRNPAERAWRNRACAWLPRVTVAPGSMARAGTMPWRDAGTTRGELQFLSMARAIGCVTAGAGVLLADHPTEGLEGADRNALAQLLAESPVTVLVATDDPVLVSLCDRSVDLAPAVRHEEAGPTSAWPPGASGSVNSPRRAAR</sequence>
<evidence type="ECO:0000313" key="2">
    <source>
        <dbReference type="EMBL" id="OXY92893.1"/>
    </source>
</evidence>
<evidence type="ECO:0008006" key="4">
    <source>
        <dbReference type="Google" id="ProtNLM"/>
    </source>
</evidence>
<dbReference type="InterPro" id="IPR027417">
    <property type="entry name" value="P-loop_NTPase"/>
</dbReference>
<dbReference type="Proteomes" id="UP000215483">
    <property type="component" value="Unassembled WGS sequence"/>
</dbReference>
<accession>A0A233SB68</accession>
<dbReference type="Gene3D" id="3.40.50.300">
    <property type="entry name" value="P-loop containing nucleotide triphosphate hydrolases"/>
    <property type="match status" value="2"/>
</dbReference>
<dbReference type="SUPFAM" id="SSF52540">
    <property type="entry name" value="P-loop containing nucleoside triphosphate hydrolases"/>
    <property type="match status" value="1"/>
</dbReference>
<organism evidence="2 3">
    <name type="scientific">Streptomyces diastatochromogenes</name>
    <dbReference type="NCBI Taxonomy" id="42236"/>
    <lineage>
        <taxon>Bacteria</taxon>
        <taxon>Bacillati</taxon>
        <taxon>Actinomycetota</taxon>
        <taxon>Actinomycetes</taxon>
        <taxon>Kitasatosporales</taxon>
        <taxon>Streptomycetaceae</taxon>
        <taxon>Streptomyces</taxon>
    </lineage>
</organism>
<dbReference type="CDD" id="cd00267">
    <property type="entry name" value="ABC_ATPase"/>
    <property type="match status" value="1"/>
</dbReference>
<feature type="region of interest" description="Disordered" evidence="1">
    <location>
        <begin position="182"/>
        <end position="208"/>
    </location>
</feature>
<comment type="caution">
    <text evidence="2">The sequence shown here is derived from an EMBL/GenBank/DDBJ whole genome shotgun (WGS) entry which is preliminary data.</text>
</comment>
<proteinExistence type="predicted"/>
<gene>
    <name evidence="2" type="ORF">BEK98_25255</name>
</gene>
<keyword evidence="3" id="KW-1185">Reference proteome</keyword>
<reference evidence="2 3" key="1">
    <citation type="submission" date="2016-07" db="EMBL/GenBank/DDBJ databases">
        <title>Draft genome of Streptomyces diastatochromogenes.</title>
        <authorList>
            <person name="Podduturi R."/>
            <person name="Lukassen M.B."/>
            <person name="Clausen N."/>
            <person name="Nielsen J.L."/>
            <person name="Jorgensen N.O."/>
        </authorList>
    </citation>
    <scope>NUCLEOTIDE SEQUENCE [LARGE SCALE GENOMIC DNA]</scope>
    <source>
        <strain evidence="2 3">DSM 40608</strain>
    </source>
</reference>